<accession>A0A1I4K8F4</accession>
<comment type="subcellular location">
    <subcellularLocation>
        <location evidence="1">Cell membrane</location>
        <topology evidence="1">Multi-pass membrane protein</topology>
    </subcellularLocation>
</comment>
<evidence type="ECO:0000256" key="6">
    <source>
        <dbReference type="SAM" id="Phobius"/>
    </source>
</evidence>
<dbReference type="InterPro" id="IPR001123">
    <property type="entry name" value="LeuE-type"/>
</dbReference>
<sequence>MELTNIYLFISISFILLISPGPNTIYVVTKGITEGRKAAFKAVAGASAGDLVQVLAASLGLAVLLQASSLAFFIVKMLGASYLFYVGIRCFLNKQKLFLKSSGEETKAKDLFFTGFFTSMLNPKTTLFFLSFLPQFIDNQSAYAQQQMLLLGAIFVVMGFLVMSIYAVVAEKLRFWISKNEKIQAYLNWVTGAIFIGFGLRVAFSETEASH</sequence>
<feature type="transmembrane region" description="Helical" evidence="6">
    <location>
        <begin position="112"/>
        <end position="137"/>
    </location>
</feature>
<dbReference type="RefSeq" id="WP_090936375.1">
    <property type="nucleotide sequence ID" value="NZ_FOTS01000016.1"/>
</dbReference>
<feature type="transmembrane region" description="Helical" evidence="6">
    <location>
        <begin position="185"/>
        <end position="204"/>
    </location>
</feature>
<feature type="transmembrane region" description="Helical" evidence="6">
    <location>
        <begin position="70"/>
        <end position="92"/>
    </location>
</feature>
<evidence type="ECO:0000256" key="2">
    <source>
        <dbReference type="ARBA" id="ARBA00022475"/>
    </source>
</evidence>
<evidence type="ECO:0000256" key="1">
    <source>
        <dbReference type="ARBA" id="ARBA00004651"/>
    </source>
</evidence>
<evidence type="ECO:0000313" key="7">
    <source>
        <dbReference type="EMBL" id="SFL74861.1"/>
    </source>
</evidence>
<dbReference type="EMBL" id="FOTS01000016">
    <property type="protein sequence ID" value="SFL74861.1"/>
    <property type="molecule type" value="Genomic_DNA"/>
</dbReference>
<dbReference type="PANTHER" id="PTHR30086:SF20">
    <property type="entry name" value="ARGININE EXPORTER PROTEIN ARGO-RELATED"/>
    <property type="match status" value="1"/>
</dbReference>
<keyword evidence="8" id="KW-1185">Reference proteome</keyword>
<gene>
    <name evidence="7" type="ORF">SAMN04490355_101637</name>
</gene>
<protein>
    <submittedName>
        <fullName evidence="7">Threonine/homoserine/homoserine lactone efflux protein</fullName>
    </submittedName>
</protein>
<keyword evidence="4 6" id="KW-1133">Transmembrane helix</keyword>
<keyword evidence="2" id="KW-1003">Cell membrane</keyword>
<organism evidence="7 8">
    <name type="scientific">Pelosinus propionicus DSM 13327</name>
    <dbReference type="NCBI Taxonomy" id="1123291"/>
    <lineage>
        <taxon>Bacteria</taxon>
        <taxon>Bacillati</taxon>
        <taxon>Bacillota</taxon>
        <taxon>Negativicutes</taxon>
        <taxon>Selenomonadales</taxon>
        <taxon>Sporomusaceae</taxon>
        <taxon>Pelosinus</taxon>
    </lineage>
</organism>
<dbReference type="OrthoDB" id="9784202at2"/>
<dbReference type="AlphaFoldDB" id="A0A1I4K8F4"/>
<evidence type="ECO:0000256" key="5">
    <source>
        <dbReference type="ARBA" id="ARBA00023136"/>
    </source>
</evidence>
<dbReference type="PANTHER" id="PTHR30086">
    <property type="entry name" value="ARGININE EXPORTER PROTEIN ARGO"/>
    <property type="match status" value="1"/>
</dbReference>
<dbReference type="GO" id="GO:0015171">
    <property type="term" value="F:amino acid transmembrane transporter activity"/>
    <property type="evidence" value="ECO:0007669"/>
    <property type="project" value="TreeGrafter"/>
</dbReference>
<reference evidence="8" key="1">
    <citation type="submission" date="2016-10" db="EMBL/GenBank/DDBJ databases">
        <authorList>
            <person name="Varghese N."/>
            <person name="Submissions S."/>
        </authorList>
    </citation>
    <scope>NUCLEOTIDE SEQUENCE [LARGE SCALE GENOMIC DNA]</scope>
    <source>
        <strain evidence="8">DSM 13327</strain>
    </source>
</reference>
<dbReference type="STRING" id="1123291.SAMN04490355_101637"/>
<dbReference type="PIRSF" id="PIRSF006324">
    <property type="entry name" value="LeuE"/>
    <property type="match status" value="1"/>
</dbReference>
<keyword evidence="3 6" id="KW-0812">Transmembrane</keyword>
<name>A0A1I4K8F4_9FIRM</name>
<dbReference type="GO" id="GO:0005886">
    <property type="term" value="C:plasma membrane"/>
    <property type="evidence" value="ECO:0007669"/>
    <property type="project" value="UniProtKB-SubCell"/>
</dbReference>
<evidence type="ECO:0000256" key="4">
    <source>
        <dbReference type="ARBA" id="ARBA00022989"/>
    </source>
</evidence>
<dbReference type="Proteomes" id="UP000199520">
    <property type="component" value="Unassembled WGS sequence"/>
</dbReference>
<dbReference type="Pfam" id="PF01810">
    <property type="entry name" value="LysE"/>
    <property type="match status" value="1"/>
</dbReference>
<feature type="transmembrane region" description="Helical" evidence="6">
    <location>
        <begin position="6"/>
        <end position="28"/>
    </location>
</feature>
<proteinExistence type="predicted"/>
<evidence type="ECO:0000313" key="8">
    <source>
        <dbReference type="Proteomes" id="UP000199520"/>
    </source>
</evidence>
<feature type="transmembrane region" description="Helical" evidence="6">
    <location>
        <begin position="149"/>
        <end position="169"/>
    </location>
</feature>
<evidence type="ECO:0000256" key="3">
    <source>
        <dbReference type="ARBA" id="ARBA00022692"/>
    </source>
</evidence>
<keyword evidence="5 6" id="KW-0472">Membrane</keyword>